<name>A0A3M9MAG4_9MICO</name>
<evidence type="ECO:0000313" key="2">
    <source>
        <dbReference type="EMBL" id="RNI22167.1"/>
    </source>
</evidence>
<gene>
    <name evidence="2" type="ORF">EFY87_09300</name>
</gene>
<proteinExistence type="predicted"/>
<sequence>MKLIARTAAAAVLLSLPMTLAACGGGGSKPSKADAATGYAKIMQSKGISSSVANKVATCTLDKTYDKLSAKTLNAMKSGSSSSKGDAKDETTLKNATTTCATAAVKGS</sequence>
<dbReference type="EMBL" id="RJJQ01000008">
    <property type="protein sequence ID" value="RNI22167.1"/>
    <property type="molecule type" value="Genomic_DNA"/>
</dbReference>
<evidence type="ECO:0000313" key="3">
    <source>
        <dbReference type="Proteomes" id="UP000271678"/>
    </source>
</evidence>
<comment type="caution">
    <text evidence="2">The sequence shown here is derived from an EMBL/GenBank/DDBJ whole genome shotgun (WGS) entry which is preliminary data.</text>
</comment>
<accession>A0A3M9MAG4</accession>
<protein>
    <recommendedName>
        <fullName evidence="4">DUF732 domain-containing protein</fullName>
    </recommendedName>
</protein>
<feature type="signal peptide" evidence="1">
    <location>
        <begin position="1"/>
        <end position="21"/>
    </location>
</feature>
<evidence type="ECO:0008006" key="4">
    <source>
        <dbReference type="Google" id="ProtNLM"/>
    </source>
</evidence>
<dbReference type="AlphaFoldDB" id="A0A3M9MAG4"/>
<dbReference type="PROSITE" id="PS51257">
    <property type="entry name" value="PROKAR_LIPOPROTEIN"/>
    <property type="match status" value="1"/>
</dbReference>
<keyword evidence="3" id="KW-1185">Reference proteome</keyword>
<dbReference type="OrthoDB" id="5150128at2"/>
<feature type="chain" id="PRO_5038861557" description="DUF732 domain-containing protein" evidence="1">
    <location>
        <begin position="22"/>
        <end position="108"/>
    </location>
</feature>
<organism evidence="2 3">
    <name type="scientific">Flexivirga caeni</name>
    <dbReference type="NCBI Taxonomy" id="2294115"/>
    <lineage>
        <taxon>Bacteria</taxon>
        <taxon>Bacillati</taxon>
        <taxon>Actinomycetota</taxon>
        <taxon>Actinomycetes</taxon>
        <taxon>Micrococcales</taxon>
        <taxon>Dermacoccaceae</taxon>
        <taxon>Flexivirga</taxon>
    </lineage>
</organism>
<evidence type="ECO:0000256" key="1">
    <source>
        <dbReference type="SAM" id="SignalP"/>
    </source>
</evidence>
<reference evidence="2 3" key="1">
    <citation type="submission" date="2018-11" db="EMBL/GenBank/DDBJ databases">
        <title>Draft genome of Simplicispira Flexivirga sp. BO-16.</title>
        <authorList>
            <person name="Im W.T."/>
        </authorList>
    </citation>
    <scope>NUCLEOTIDE SEQUENCE [LARGE SCALE GENOMIC DNA]</scope>
    <source>
        <strain evidence="2 3">BO-16</strain>
    </source>
</reference>
<dbReference type="RefSeq" id="WP_123271208.1">
    <property type="nucleotide sequence ID" value="NZ_RJJQ01000008.1"/>
</dbReference>
<keyword evidence="1" id="KW-0732">Signal</keyword>
<dbReference type="Proteomes" id="UP000271678">
    <property type="component" value="Unassembled WGS sequence"/>
</dbReference>